<dbReference type="InterPro" id="IPR051010">
    <property type="entry name" value="BCAA_transport"/>
</dbReference>
<comment type="similarity">
    <text evidence="1">Belongs to the leucine-binding protein family.</text>
</comment>
<protein>
    <submittedName>
        <fullName evidence="5">ABC transporter substrate-binding protein</fullName>
    </submittedName>
</protein>
<dbReference type="EMBL" id="JAJVCN010000001">
    <property type="protein sequence ID" value="MCE7002289.1"/>
    <property type="molecule type" value="Genomic_DNA"/>
</dbReference>
<feature type="signal peptide" evidence="3">
    <location>
        <begin position="1"/>
        <end position="21"/>
    </location>
</feature>
<dbReference type="SUPFAM" id="SSF53822">
    <property type="entry name" value="Periplasmic binding protein-like I"/>
    <property type="match status" value="1"/>
</dbReference>
<evidence type="ECO:0000313" key="5">
    <source>
        <dbReference type="EMBL" id="MCE7002289.1"/>
    </source>
</evidence>
<dbReference type="Pfam" id="PF13458">
    <property type="entry name" value="Peripla_BP_6"/>
    <property type="match status" value="1"/>
</dbReference>
<evidence type="ECO:0000259" key="4">
    <source>
        <dbReference type="Pfam" id="PF13458"/>
    </source>
</evidence>
<feature type="chain" id="PRO_5046230501" evidence="3">
    <location>
        <begin position="22"/>
        <end position="385"/>
    </location>
</feature>
<comment type="caution">
    <text evidence="5">The sequence shown here is derived from an EMBL/GenBank/DDBJ whole genome shotgun (WGS) entry which is preliminary data.</text>
</comment>
<dbReference type="PANTHER" id="PTHR30483">
    <property type="entry name" value="LEUCINE-SPECIFIC-BINDING PROTEIN"/>
    <property type="match status" value="1"/>
</dbReference>
<dbReference type="PROSITE" id="PS51257">
    <property type="entry name" value="PROKAR_LIPOPROTEIN"/>
    <property type="match status" value="1"/>
</dbReference>
<dbReference type="RefSeq" id="WP_233723314.1">
    <property type="nucleotide sequence ID" value="NZ_JAJVCN010000001.1"/>
</dbReference>
<dbReference type="PANTHER" id="PTHR30483:SF38">
    <property type="entry name" value="BLR7848 PROTEIN"/>
    <property type="match status" value="1"/>
</dbReference>
<dbReference type="Gene3D" id="3.40.50.2300">
    <property type="match status" value="2"/>
</dbReference>
<keyword evidence="2 3" id="KW-0732">Signal</keyword>
<evidence type="ECO:0000256" key="1">
    <source>
        <dbReference type="ARBA" id="ARBA00010062"/>
    </source>
</evidence>
<evidence type="ECO:0000256" key="2">
    <source>
        <dbReference type="ARBA" id="ARBA00022729"/>
    </source>
</evidence>
<accession>A0ABS8Z5I8</accession>
<sequence length="385" mass="40352">MQSIRWMTAGLIAILATAGCAATETQSTGGDIKIGASLELSGPTASIGTAYRNALELKVKQLNDANVLNGRKIELIVRDNQTKPDEGIKNVNGFLNNDKVNALIEGGCSACAVAAAKTIEDHQVPAIALASASAVTNPVDQRQYTFKISPNPSEDAVVLLGSLKRQGITRIGLLNVNNVYGQDGRKSVTDEAAKQGIEIAQAEQFGETDKDMTVQLNNIKAKNPQALVVWAVSPAAGIIAQNAKNVGFTGGVYLDAGAGAELYIQGARDAAEGTHMVFPSTLAANDIPGDSPAVAVQKKWYQDYTAAYQNYSGFSSFAADALQMIVNAIQQTGGTDGKALRNALETMGIDGASGRIQNSAQNHSGLQPSALAVLEVRGGQWHLTN</sequence>
<evidence type="ECO:0000256" key="3">
    <source>
        <dbReference type="SAM" id="SignalP"/>
    </source>
</evidence>
<reference evidence="5 6" key="1">
    <citation type="submission" date="2021-12" db="EMBL/GenBank/DDBJ databases">
        <title>Genome sequence of Kibdelosporangium philippinense ATCC 49844.</title>
        <authorList>
            <person name="Fedorov E.A."/>
            <person name="Omeragic M."/>
            <person name="Shalygina K.F."/>
            <person name="Maclea K.S."/>
        </authorList>
    </citation>
    <scope>NUCLEOTIDE SEQUENCE [LARGE SCALE GENOMIC DNA]</scope>
    <source>
        <strain evidence="5 6">ATCC 49844</strain>
    </source>
</reference>
<proteinExistence type="inferred from homology"/>
<dbReference type="Proteomes" id="UP001521150">
    <property type="component" value="Unassembled WGS sequence"/>
</dbReference>
<dbReference type="CDD" id="cd06333">
    <property type="entry name" value="PBP1_ABC_RPA1789-like"/>
    <property type="match status" value="1"/>
</dbReference>
<keyword evidence="6" id="KW-1185">Reference proteome</keyword>
<organism evidence="5 6">
    <name type="scientific">Kibdelosporangium philippinense</name>
    <dbReference type="NCBI Taxonomy" id="211113"/>
    <lineage>
        <taxon>Bacteria</taxon>
        <taxon>Bacillati</taxon>
        <taxon>Actinomycetota</taxon>
        <taxon>Actinomycetes</taxon>
        <taxon>Pseudonocardiales</taxon>
        <taxon>Pseudonocardiaceae</taxon>
        <taxon>Kibdelosporangium</taxon>
    </lineage>
</organism>
<evidence type="ECO:0000313" key="6">
    <source>
        <dbReference type="Proteomes" id="UP001521150"/>
    </source>
</evidence>
<name>A0ABS8Z5I8_9PSEU</name>
<dbReference type="InterPro" id="IPR028082">
    <property type="entry name" value="Peripla_BP_I"/>
</dbReference>
<feature type="domain" description="Leucine-binding protein" evidence="4">
    <location>
        <begin position="32"/>
        <end position="375"/>
    </location>
</feature>
<gene>
    <name evidence="5" type="ORF">LWC34_05515</name>
</gene>
<dbReference type="InterPro" id="IPR028081">
    <property type="entry name" value="Leu-bd"/>
</dbReference>